<feature type="signal peptide" evidence="2">
    <location>
        <begin position="1"/>
        <end position="19"/>
    </location>
</feature>
<evidence type="ECO:0000313" key="4">
    <source>
        <dbReference type="Proteomes" id="UP000014074"/>
    </source>
</evidence>
<evidence type="ECO:0000256" key="2">
    <source>
        <dbReference type="SAM" id="SignalP"/>
    </source>
</evidence>
<feature type="compositionally biased region" description="Low complexity" evidence="1">
    <location>
        <begin position="295"/>
        <end position="323"/>
    </location>
</feature>
<evidence type="ECO:0000313" key="3">
    <source>
        <dbReference type="EMBL" id="EON98041.1"/>
    </source>
</evidence>
<dbReference type="Proteomes" id="UP000014074">
    <property type="component" value="Unassembled WGS sequence"/>
</dbReference>
<dbReference type="AlphaFoldDB" id="R8BFF6"/>
<dbReference type="KEGG" id="tmn:UCRPA7_6353"/>
<dbReference type="OrthoDB" id="4851124at2759"/>
<feature type="chain" id="PRO_5004452005" evidence="2">
    <location>
        <begin position="20"/>
        <end position="333"/>
    </location>
</feature>
<gene>
    <name evidence="3" type="ORF">UCRPA7_6353</name>
</gene>
<proteinExistence type="predicted"/>
<keyword evidence="4" id="KW-1185">Reference proteome</keyword>
<dbReference type="RefSeq" id="XP_007917082.1">
    <property type="nucleotide sequence ID" value="XM_007918891.1"/>
</dbReference>
<dbReference type="eggNOG" id="ENOG502RMZP">
    <property type="taxonomic scope" value="Eukaryota"/>
</dbReference>
<name>R8BFF6_PHAM7</name>
<feature type="region of interest" description="Disordered" evidence="1">
    <location>
        <begin position="295"/>
        <end position="333"/>
    </location>
</feature>
<reference evidence="4" key="1">
    <citation type="journal article" date="2013" name="Genome Announc.">
        <title>Draft genome sequence of the ascomycete Phaeoacremonium aleophilum strain UCR-PA7, a causal agent of the esca disease complex in grapevines.</title>
        <authorList>
            <person name="Blanco-Ulate B."/>
            <person name="Rolshausen P."/>
            <person name="Cantu D."/>
        </authorList>
    </citation>
    <scope>NUCLEOTIDE SEQUENCE [LARGE SCALE GENOMIC DNA]</scope>
    <source>
        <strain evidence="4">UCR-PA7</strain>
    </source>
</reference>
<dbReference type="GeneID" id="19327000"/>
<accession>R8BFF6</accession>
<sequence>MYLSSILTALVGFSSIVAAAPAHERDVTPVEKGLKYKSRAQKRSPLIIQQSITETQITVIENNLDTINQLALIAEQEFAALVQSQIALITEVETIKNNIRVNHFKARWPQVNTVIVTVTNVVDLRDSSNKNNRYLINQLLADNAAPESQIVVMVTALDTLTVGAVATPTDLSAVLASASAVSNPTATPAVASFDQLAPFGQLNQSVLLPFNSSAPSLNVDQVFVDPAAIILPNQALFVSDVNTLNQDCALVAINSGSLFNLQAALLSNLAAVAQAELAGLILGQVNPTLLASSTTSTATETATSTSTDSSTSTTATAEATGTAEKSKVKKSER</sequence>
<dbReference type="EMBL" id="KB933236">
    <property type="protein sequence ID" value="EON98041.1"/>
    <property type="molecule type" value="Genomic_DNA"/>
</dbReference>
<protein>
    <submittedName>
        <fullName evidence="3">Uncharacterized protein</fullName>
    </submittedName>
</protein>
<evidence type="ECO:0000256" key="1">
    <source>
        <dbReference type="SAM" id="MobiDB-lite"/>
    </source>
</evidence>
<organism evidence="3 4">
    <name type="scientific">Phaeoacremonium minimum (strain UCR-PA7)</name>
    <name type="common">Esca disease fungus</name>
    <name type="synonym">Togninia minima</name>
    <dbReference type="NCBI Taxonomy" id="1286976"/>
    <lineage>
        <taxon>Eukaryota</taxon>
        <taxon>Fungi</taxon>
        <taxon>Dikarya</taxon>
        <taxon>Ascomycota</taxon>
        <taxon>Pezizomycotina</taxon>
        <taxon>Sordariomycetes</taxon>
        <taxon>Sordariomycetidae</taxon>
        <taxon>Togniniales</taxon>
        <taxon>Togniniaceae</taxon>
        <taxon>Phaeoacremonium</taxon>
    </lineage>
</organism>
<dbReference type="HOGENOM" id="CLU_035994_0_0_1"/>
<keyword evidence="2" id="KW-0732">Signal</keyword>
<feature type="compositionally biased region" description="Basic and acidic residues" evidence="1">
    <location>
        <begin position="324"/>
        <end position="333"/>
    </location>
</feature>